<reference evidence="1 2" key="1">
    <citation type="journal article" date="2016" name="Nat. Commun.">
        <title>Thousands of microbial genomes shed light on interconnected biogeochemical processes in an aquifer system.</title>
        <authorList>
            <person name="Anantharaman K."/>
            <person name="Brown C.T."/>
            <person name="Hug L.A."/>
            <person name="Sharon I."/>
            <person name="Castelle C.J."/>
            <person name="Probst A.J."/>
            <person name="Thomas B.C."/>
            <person name="Singh A."/>
            <person name="Wilkins M.J."/>
            <person name="Karaoz U."/>
            <person name="Brodie E.L."/>
            <person name="Williams K.H."/>
            <person name="Hubbard S.S."/>
            <person name="Banfield J.F."/>
        </authorList>
    </citation>
    <scope>NUCLEOTIDE SEQUENCE [LARGE SCALE GENOMIC DNA]</scope>
</reference>
<dbReference type="EMBL" id="MGJT01000004">
    <property type="protein sequence ID" value="OGN13602.1"/>
    <property type="molecule type" value="Genomic_DNA"/>
</dbReference>
<dbReference type="AlphaFoldDB" id="A0A1F8FKL4"/>
<dbReference type="Proteomes" id="UP000178197">
    <property type="component" value="Unassembled WGS sequence"/>
</dbReference>
<comment type="caution">
    <text evidence="1">The sequence shown here is derived from an EMBL/GenBank/DDBJ whole genome shotgun (WGS) entry which is preliminary data.</text>
</comment>
<name>A0A1F8FKL4_9BACT</name>
<protein>
    <submittedName>
        <fullName evidence="1">Uncharacterized protein</fullName>
    </submittedName>
</protein>
<proteinExistence type="predicted"/>
<accession>A0A1F8FKL4</accession>
<gene>
    <name evidence="1" type="ORF">A3C71_02160</name>
</gene>
<organism evidence="1 2">
    <name type="scientific">Candidatus Yanofskybacteria bacterium RIFCSPHIGHO2_02_FULL_43_15c</name>
    <dbReference type="NCBI Taxonomy" id="1802679"/>
    <lineage>
        <taxon>Bacteria</taxon>
        <taxon>Candidatus Yanofskyibacteriota</taxon>
    </lineage>
</organism>
<evidence type="ECO:0000313" key="1">
    <source>
        <dbReference type="EMBL" id="OGN13602.1"/>
    </source>
</evidence>
<sequence>MADNSEKLFVILILFFGLAVAFLLASNAEAPSVVETAIVREISPELSSAKLDFSIFDSILFKQLKVFGIIPVNPGQTGREDPFRPF</sequence>
<evidence type="ECO:0000313" key="2">
    <source>
        <dbReference type="Proteomes" id="UP000178197"/>
    </source>
</evidence>